<sequence>MSIASNVILENTRLGTTRTKLRNKLTDYNIWWDNSLTIFELAERLLMMFGVTISSIVKSTIITLGGFEYSVTLHDSGVPVDWWINGTHSVVRTDSNGKSAVTVQYVQDATGTVVCKVGKKEAINVNYTCVPFVSFSDYAWDYNTGSYDIVKYPTSISHTFNIGDVNYSEVYNLAKEVGSSSVVMAIPKVYSSGIGGTNGIHMKVAVYQKKDSNQGWGDAIALVNSKSLSHYRDTKILELGAYPSKKGLKYSLSDHVVRDLDVSSGQLTLDSQLYYFDLYYDNGYVKATIRAGSSSIYSYEADISDELTFDTFYPAVMIYDAGGHIQFESIEVEPWTHEVENNE</sequence>
<dbReference type="AlphaFoldDB" id="A0A1H7PS41"/>
<dbReference type="Proteomes" id="UP000199506">
    <property type="component" value="Unassembled WGS sequence"/>
</dbReference>
<organism evidence="1 2">
    <name type="scientific">Methanobrevibacter gottschalkii</name>
    <dbReference type="NCBI Taxonomy" id="190974"/>
    <lineage>
        <taxon>Archaea</taxon>
        <taxon>Methanobacteriati</taxon>
        <taxon>Methanobacteriota</taxon>
        <taxon>Methanomada group</taxon>
        <taxon>Methanobacteria</taxon>
        <taxon>Methanobacteriales</taxon>
        <taxon>Methanobacteriaceae</taxon>
        <taxon>Methanobrevibacter</taxon>
    </lineage>
</organism>
<dbReference type="EMBL" id="FOAK01000016">
    <property type="protein sequence ID" value="SEL38075.1"/>
    <property type="molecule type" value="Genomic_DNA"/>
</dbReference>
<proteinExistence type="predicted"/>
<protein>
    <submittedName>
        <fullName evidence="1">Uncharacterized protein</fullName>
    </submittedName>
</protein>
<reference evidence="1 2" key="1">
    <citation type="submission" date="2016-10" db="EMBL/GenBank/DDBJ databases">
        <authorList>
            <person name="de Groot N.N."/>
        </authorList>
    </citation>
    <scope>NUCLEOTIDE SEQUENCE [LARGE SCALE GENOMIC DNA]</scope>
    <source>
        <strain evidence="1 2">DSM 11978</strain>
    </source>
</reference>
<name>A0A1H7PS41_9EURY</name>
<dbReference type="STRING" id="190974.SAMN05216439_0439"/>
<evidence type="ECO:0000313" key="1">
    <source>
        <dbReference type="EMBL" id="SEL38075.1"/>
    </source>
</evidence>
<accession>A0A1H7PS41</accession>
<evidence type="ECO:0000313" key="2">
    <source>
        <dbReference type="Proteomes" id="UP000199506"/>
    </source>
</evidence>
<gene>
    <name evidence="1" type="ORF">SAMN05216439_0439</name>
</gene>
<dbReference type="RefSeq" id="WP_257637983.1">
    <property type="nucleotide sequence ID" value="NZ_FOAK01000016.1"/>
</dbReference>